<dbReference type="RefSeq" id="WP_007296025.1">
    <property type="nucleotide sequence ID" value="NZ_AJJH01000018.1"/>
</dbReference>
<dbReference type="PATRIC" id="fig|1165867.3.peg.700"/>
<feature type="transmembrane region" description="Helical" evidence="2">
    <location>
        <begin position="173"/>
        <end position="194"/>
    </location>
</feature>
<feature type="compositionally biased region" description="Basic and acidic residues" evidence="1">
    <location>
        <begin position="39"/>
        <end position="53"/>
    </location>
</feature>
<evidence type="ECO:0000256" key="1">
    <source>
        <dbReference type="SAM" id="MobiDB-lite"/>
    </source>
</evidence>
<feature type="compositionally biased region" description="Polar residues" evidence="1">
    <location>
        <begin position="23"/>
        <end position="32"/>
    </location>
</feature>
<reference evidence="3 4" key="1">
    <citation type="journal article" date="2012" name="J. Bacteriol.">
        <title>Draft genome sequence of the nitrophenol-degrading actinomycete Rhodococcus imtechensis RKJ300.</title>
        <authorList>
            <person name="Vikram S."/>
            <person name="Kumar S."/>
            <person name="Subramanian S."/>
            <person name="Raghava G.P."/>
        </authorList>
    </citation>
    <scope>NUCLEOTIDE SEQUENCE [LARGE SCALE GENOMIC DNA]</scope>
    <source>
        <strain evidence="3 4">RKJ300</strain>
    </source>
</reference>
<feature type="region of interest" description="Disordered" evidence="1">
    <location>
        <begin position="1"/>
        <end position="53"/>
    </location>
</feature>
<feature type="transmembrane region" description="Helical" evidence="2">
    <location>
        <begin position="141"/>
        <end position="161"/>
    </location>
</feature>
<protein>
    <submittedName>
        <fullName evidence="3">Putative membrane protein</fullName>
    </submittedName>
</protein>
<dbReference type="EMBL" id="AJJH01000018">
    <property type="protein sequence ID" value="EID81303.1"/>
    <property type="molecule type" value="Genomic_DNA"/>
</dbReference>
<evidence type="ECO:0000313" key="4">
    <source>
        <dbReference type="Proteomes" id="UP000006447"/>
    </source>
</evidence>
<feature type="transmembrane region" description="Helical" evidence="2">
    <location>
        <begin position="70"/>
        <end position="91"/>
    </location>
</feature>
<keyword evidence="2" id="KW-1133">Transmembrane helix</keyword>
<proteinExistence type="predicted"/>
<accession>I0WY37</accession>
<sequence>MSDPDDTDHTPAERQPAEDPPAQRTSSSSAQTPGEPGPADDRSAADTARRAEHDAAAAERKIASAIDPGVRAMAVAVGVLVLLFSFTLAHTGTANGWEVLVSADDAGAEAVALPSRVFLTLAVVFGAVMSMLALITRLWVLAWLALAGCALASVFGMLAVWSRQTVSPNLAVAGVGPGLLLGWATVIVLTFHWLKVVWGRTVAQMDAEHERRRRAADAEQYGDGNTGPGGFTPKLK</sequence>
<gene>
    <name evidence="3" type="ORF">W59_03451</name>
</gene>
<dbReference type="Proteomes" id="UP000006447">
    <property type="component" value="Unassembled WGS sequence"/>
</dbReference>
<evidence type="ECO:0000256" key="2">
    <source>
        <dbReference type="SAM" id="Phobius"/>
    </source>
</evidence>
<organism evidence="3 4">
    <name type="scientific">Rhodococcus opacus RKJ300 = JCM 13270</name>
    <dbReference type="NCBI Taxonomy" id="1165867"/>
    <lineage>
        <taxon>Bacteria</taxon>
        <taxon>Bacillati</taxon>
        <taxon>Actinomycetota</taxon>
        <taxon>Actinomycetes</taxon>
        <taxon>Mycobacteriales</taxon>
        <taxon>Nocardiaceae</taxon>
        <taxon>Rhodococcus</taxon>
    </lineage>
</organism>
<feature type="compositionally biased region" description="Basic and acidic residues" evidence="1">
    <location>
        <begin position="7"/>
        <end position="17"/>
    </location>
</feature>
<feature type="transmembrane region" description="Helical" evidence="2">
    <location>
        <begin position="111"/>
        <end position="134"/>
    </location>
</feature>
<keyword evidence="2" id="KW-0812">Transmembrane</keyword>
<keyword evidence="2" id="KW-0472">Membrane</keyword>
<dbReference type="AlphaFoldDB" id="I0WY37"/>
<evidence type="ECO:0000313" key="3">
    <source>
        <dbReference type="EMBL" id="EID81303.1"/>
    </source>
</evidence>
<feature type="region of interest" description="Disordered" evidence="1">
    <location>
        <begin position="213"/>
        <end position="236"/>
    </location>
</feature>
<comment type="caution">
    <text evidence="3">The sequence shown here is derived from an EMBL/GenBank/DDBJ whole genome shotgun (WGS) entry which is preliminary data.</text>
</comment>
<name>I0WY37_RHOOP</name>